<evidence type="ECO:0000256" key="7">
    <source>
        <dbReference type="RuleBase" id="RU363032"/>
    </source>
</evidence>
<feature type="transmembrane region" description="Helical" evidence="7">
    <location>
        <begin position="86"/>
        <end position="107"/>
    </location>
</feature>
<organism evidence="9 10">
    <name type="scientific">Georgenia halophila</name>
    <dbReference type="NCBI Taxonomy" id="620889"/>
    <lineage>
        <taxon>Bacteria</taxon>
        <taxon>Bacillati</taxon>
        <taxon>Actinomycetota</taxon>
        <taxon>Actinomycetes</taxon>
        <taxon>Micrococcales</taxon>
        <taxon>Bogoriellaceae</taxon>
        <taxon>Georgenia</taxon>
    </lineage>
</organism>
<accession>A0ABP8LHY2</accession>
<dbReference type="PROSITE" id="PS50928">
    <property type="entry name" value="ABC_TM1"/>
    <property type="match status" value="1"/>
</dbReference>
<reference evidence="10" key="1">
    <citation type="journal article" date="2019" name="Int. J. Syst. Evol. Microbiol.">
        <title>The Global Catalogue of Microorganisms (GCM) 10K type strain sequencing project: providing services to taxonomists for standard genome sequencing and annotation.</title>
        <authorList>
            <consortium name="The Broad Institute Genomics Platform"/>
            <consortium name="The Broad Institute Genome Sequencing Center for Infectious Disease"/>
            <person name="Wu L."/>
            <person name="Ma J."/>
        </authorList>
    </citation>
    <scope>NUCLEOTIDE SEQUENCE [LARGE SCALE GENOMIC DNA]</scope>
    <source>
        <strain evidence="10">JCM 17810</strain>
    </source>
</reference>
<evidence type="ECO:0000256" key="2">
    <source>
        <dbReference type="ARBA" id="ARBA00022448"/>
    </source>
</evidence>
<comment type="caution">
    <text evidence="9">The sequence shown here is derived from an EMBL/GenBank/DDBJ whole genome shotgun (WGS) entry which is preliminary data.</text>
</comment>
<dbReference type="InterPro" id="IPR000515">
    <property type="entry name" value="MetI-like"/>
</dbReference>
<feature type="transmembrane region" description="Helical" evidence="7">
    <location>
        <begin position="21"/>
        <end position="44"/>
    </location>
</feature>
<dbReference type="Gene3D" id="1.10.3720.10">
    <property type="entry name" value="MetI-like"/>
    <property type="match status" value="1"/>
</dbReference>
<dbReference type="CDD" id="cd06261">
    <property type="entry name" value="TM_PBP2"/>
    <property type="match status" value="1"/>
</dbReference>
<evidence type="ECO:0000256" key="5">
    <source>
        <dbReference type="ARBA" id="ARBA00022989"/>
    </source>
</evidence>
<keyword evidence="10" id="KW-1185">Reference proteome</keyword>
<evidence type="ECO:0000256" key="4">
    <source>
        <dbReference type="ARBA" id="ARBA00022692"/>
    </source>
</evidence>
<comment type="similarity">
    <text evidence="7">Belongs to the binding-protein-dependent transport system permease family.</text>
</comment>
<comment type="subcellular location">
    <subcellularLocation>
        <location evidence="1 7">Cell membrane</location>
        <topology evidence="1 7">Multi-pass membrane protein</topology>
    </subcellularLocation>
</comment>
<keyword evidence="2 7" id="KW-0813">Transport</keyword>
<feature type="domain" description="ABC transmembrane type-1" evidence="8">
    <location>
        <begin position="82"/>
        <end position="293"/>
    </location>
</feature>
<dbReference type="PANTHER" id="PTHR43005:SF2">
    <property type="entry name" value="INTEGRAL MEMBRANE SUGAR TRANSPORT PROTEIN"/>
    <property type="match status" value="1"/>
</dbReference>
<keyword evidence="3" id="KW-1003">Cell membrane</keyword>
<keyword evidence="4 7" id="KW-0812">Transmembrane</keyword>
<evidence type="ECO:0000256" key="6">
    <source>
        <dbReference type="ARBA" id="ARBA00023136"/>
    </source>
</evidence>
<dbReference type="Proteomes" id="UP001500622">
    <property type="component" value="Unassembled WGS sequence"/>
</dbReference>
<dbReference type="InterPro" id="IPR035906">
    <property type="entry name" value="MetI-like_sf"/>
</dbReference>
<keyword evidence="6 7" id="KW-0472">Membrane</keyword>
<evidence type="ECO:0000256" key="3">
    <source>
        <dbReference type="ARBA" id="ARBA00022475"/>
    </source>
</evidence>
<proteinExistence type="inferred from homology"/>
<evidence type="ECO:0000259" key="8">
    <source>
        <dbReference type="PROSITE" id="PS50928"/>
    </source>
</evidence>
<evidence type="ECO:0000313" key="9">
    <source>
        <dbReference type="EMBL" id="GAA4428692.1"/>
    </source>
</evidence>
<feature type="transmembrane region" description="Helical" evidence="7">
    <location>
        <begin position="119"/>
        <end position="140"/>
    </location>
</feature>
<sequence length="304" mass="33368">MEAFLMNASSGLERRRRRLAVAMVSPAITMMALVAVFPVLYAVWLSLHEYSLLQPGLSRWAEPFGLGNYVIAFDDRDFWAALRTTLLFTVVSVALELAIGMVMALLMNSVVRGRAFLRAAVLVPWSVLTVVTAIIWRSVFDPTLGFVNSLLGAVGLPDDTVWLGSAPEAFWVMVVADVWKTAPFMALLLLAGLQGVPIETHEAAAVDGAGAWQRFWRITLPQLRSALLVALIFRTLDALRIFDLPYVLTKGAFGTDTLSLIAFRRLQEQGIIGLGSALSVITFLVVMVVSVVYIRLMRPSEGGR</sequence>
<dbReference type="PANTHER" id="PTHR43005">
    <property type="entry name" value="BLR7065 PROTEIN"/>
    <property type="match status" value="1"/>
</dbReference>
<evidence type="ECO:0000313" key="10">
    <source>
        <dbReference type="Proteomes" id="UP001500622"/>
    </source>
</evidence>
<dbReference type="Pfam" id="PF00528">
    <property type="entry name" value="BPD_transp_1"/>
    <property type="match status" value="1"/>
</dbReference>
<gene>
    <name evidence="9" type="ORF">GCM10023169_30110</name>
</gene>
<dbReference type="EMBL" id="BAABGN010000012">
    <property type="protein sequence ID" value="GAA4428692.1"/>
    <property type="molecule type" value="Genomic_DNA"/>
</dbReference>
<feature type="transmembrane region" description="Helical" evidence="7">
    <location>
        <begin position="271"/>
        <end position="294"/>
    </location>
</feature>
<protein>
    <submittedName>
        <fullName evidence="9">Sugar ABC transporter permease</fullName>
    </submittedName>
</protein>
<evidence type="ECO:0000256" key="1">
    <source>
        <dbReference type="ARBA" id="ARBA00004651"/>
    </source>
</evidence>
<name>A0ABP8LHY2_9MICO</name>
<keyword evidence="5 7" id="KW-1133">Transmembrane helix</keyword>
<dbReference type="SUPFAM" id="SSF161098">
    <property type="entry name" value="MetI-like"/>
    <property type="match status" value="1"/>
</dbReference>